<evidence type="ECO:0000313" key="3">
    <source>
        <dbReference type="EMBL" id="KAH6874801.1"/>
    </source>
</evidence>
<evidence type="ECO:0000256" key="2">
    <source>
        <dbReference type="SAM" id="SignalP"/>
    </source>
</evidence>
<reference evidence="3 4" key="1">
    <citation type="journal article" date="2021" name="Nat. Commun.">
        <title>Genetic determinants of endophytism in the Arabidopsis root mycobiome.</title>
        <authorList>
            <person name="Mesny F."/>
            <person name="Miyauchi S."/>
            <person name="Thiergart T."/>
            <person name="Pickel B."/>
            <person name="Atanasova L."/>
            <person name="Karlsson M."/>
            <person name="Huettel B."/>
            <person name="Barry K.W."/>
            <person name="Haridas S."/>
            <person name="Chen C."/>
            <person name="Bauer D."/>
            <person name="Andreopoulos W."/>
            <person name="Pangilinan J."/>
            <person name="LaButti K."/>
            <person name="Riley R."/>
            <person name="Lipzen A."/>
            <person name="Clum A."/>
            <person name="Drula E."/>
            <person name="Henrissat B."/>
            <person name="Kohler A."/>
            <person name="Grigoriev I.V."/>
            <person name="Martin F.M."/>
            <person name="Hacquard S."/>
        </authorList>
    </citation>
    <scope>NUCLEOTIDE SEQUENCE [LARGE SCALE GENOMIC DNA]</scope>
    <source>
        <strain evidence="3 4">MPI-CAGE-CH-0241</strain>
    </source>
</reference>
<name>A0A9P8VTK5_9HYPO</name>
<comment type="caution">
    <text evidence="3">The sequence shown here is derived from an EMBL/GenBank/DDBJ whole genome shotgun (WGS) entry which is preliminary data.</text>
</comment>
<protein>
    <recommendedName>
        <fullName evidence="5">GEgh 16 protein</fullName>
    </recommendedName>
</protein>
<dbReference type="EMBL" id="JAGPYM010000037">
    <property type="protein sequence ID" value="KAH6874801.1"/>
    <property type="molecule type" value="Genomic_DNA"/>
</dbReference>
<evidence type="ECO:0000313" key="4">
    <source>
        <dbReference type="Proteomes" id="UP000777438"/>
    </source>
</evidence>
<evidence type="ECO:0000256" key="1">
    <source>
        <dbReference type="SAM" id="MobiDB-lite"/>
    </source>
</evidence>
<keyword evidence="2" id="KW-0732">Signal</keyword>
<organism evidence="3 4">
    <name type="scientific">Thelonectria olida</name>
    <dbReference type="NCBI Taxonomy" id="1576542"/>
    <lineage>
        <taxon>Eukaryota</taxon>
        <taxon>Fungi</taxon>
        <taxon>Dikarya</taxon>
        <taxon>Ascomycota</taxon>
        <taxon>Pezizomycotina</taxon>
        <taxon>Sordariomycetes</taxon>
        <taxon>Hypocreomycetidae</taxon>
        <taxon>Hypocreales</taxon>
        <taxon>Nectriaceae</taxon>
        <taxon>Thelonectria</taxon>
    </lineage>
</organism>
<dbReference type="Proteomes" id="UP000777438">
    <property type="component" value="Unassembled WGS sequence"/>
</dbReference>
<dbReference type="AlphaFoldDB" id="A0A9P8VTK5"/>
<dbReference type="OrthoDB" id="3241054at2759"/>
<feature type="region of interest" description="Disordered" evidence="1">
    <location>
        <begin position="323"/>
        <end position="411"/>
    </location>
</feature>
<feature type="chain" id="PRO_5040118814" description="GEgh 16 protein" evidence="2">
    <location>
        <begin position="20"/>
        <end position="431"/>
    </location>
</feature>
<accession>A0A9P8VTK5</accession>
<dbReference type="Pfam" id="PF11327">
    <property type="entry name" value="Egh16-like"/>
    <property type="match status" value="1"/>
</dbReference>
<dbReference type="InterPro" id="IPR021476">
    <property type="entry name" value="Egh16-like"/>
</dbReference>
<dbReference type="PANTHER" id="PTHR34618:SF3">
    <property type="entry name" value="GEGH 16 PROTEIN"/>
    <property type="match status" value="1"/>
</dbReference>
<dbReference type="PANTHER" id="PTHR34618">
    <property type="entry name" value="SURFACE PROTEIN MAS1, PUTATIVE-RELATED"/>
    <property type="match status" value="1"/>
</dbReference>
<feature type="compositionally biased region" description="Low complexity" evidence="1">
    <location>
        <begin position="323"/>
        <end position="404"/>
    </location>
</feature>
<proteinExistence type="predicted"/>
<evidence type="ECO:0008006" key="5">
    <source>
        <dbReference type="Google" id="ProtNLM"/>
    </source>
</evidence>
<feature type="region of interest" description="Disordered" evidence="1">
    <location>
        <begin position="278"/>
        <end position="297"/>
    </location>
</feature>
<feature type="signal peptide" evidence="2">
    <location>
        <begin position="1"/>
        <end position="19"/>
    </location>
</feature>
<keyword evidence="4" id="KW-1185">Reference proteome</keyword>
<gene>
    <name evidence="3" type="ORF">B0T10DRAFT_204718</name>
</gene>
<sequence>MSLLHQTLFALSLAAVANGHGVILNAQGLDGSPNSVGFQVDPAIARNCTTINPCQQDATIIRDAEIKANVVNQCGRTELSGNIDVGENTENALAADQVTQVKAGSKITVTIHQVNADGAGPYACDLDETSNSGTITQNLTVTNNVPGSNGFSQAKAQAFDIEVQMPDNFTCTGASTGNVCTVRCRNNALAGPFGGCFAVQQVDTDEKTNVANSIQTEQSLDNVLNQVQQNQADFKVAVDANRNAGSDEAEQNLAAVNAILGNTIVTKSFAQQTPTVVTDGAQQTGGGNNAGATSAADDAATTPGAIATSAGGDIITTAITPGGAAATTPAAGDQTNDGTNNGDDTTDNNNNNQNGDNGQNGNNQNQNNGNQNNGNQNNGNQNQNQNNDNQNQNQNQNQNNNNGFGRFGNGNFGRAVNGLRWARRMVAEGQK</sequence>